<organism evidence="2 3">
    <name type="scientific">Mycobacterium colombiense</name>
    <dbReference type="NCBI Taxonomy" id="339268"/>
    <lineage>
        <taxon>Bacteria</taxon>
        <taxon>Bacillati</taxon>
        <taxon>Actinomycetota</taxon>
        <taxon>Actinomycetes</taxon>
        <taxon>Mycobacteriales</taxon>
        <taxon>Mycobacteriaceae</taxon>
        <taxon>Mycobacterium</taxon>
        <taxon>Mycobacterium avium complex (MAC)</taxon>
    </lineage>
</organism>
<feature type="compositionally biased region" description="Basic and acidic residues" evidence="1">
    <location>
        <begin position="1"/>
        <end position="11"/>
    </location>
</feature>
<evidence type="ECO:0000313" key="3">
    <source>
        <dbReference type="Proteomes" id="UP000091846"/>
    </source>
</evidence>
<evidence type="ECO:0000256" key="1">
    <source>
        <dbReference type="SAM" id="MobiDB-lite"/>
    </source>
</evidence>
<reference evidence="2 3" key="1">
    <citation type="submission" date="2016-06" db="EMBL/GenBank/DDBJ databases">
        <authorList>
            <person name="Kjaerup R.B."/>
            <person name="Dalgaard T.S."/>
            <person name="Juul-Madsen H.R."/>
        </authorList>
    </citation>
    <scope>NUCLEOTIDE SEQUENCE [LARGE SCALE GENOMIC DNA]</scope>
    <source>
        <strain evidence="2 3">E1334</strain>
    </source>
</reference>
<proteinExistence type="predicted"/>
<accession>A0A1A2YTX8</accession>
<protein>
    <submittedName>
        <fullName evidence="2">Uncharacterized protein</fullName>
    </submittedName>
</protein>
<name>A0A1A2YTX8_9MYCO</name>
<comment type="caution">
    <text evidence="2">The sequence shown here is derived from an EMBL/GenBank/DDBJ whole genome shotgun (WGS) entry which is preliminary data.</text>
</comment>
<dbReference type="Proteomes" id="UP000091846">
    <property type="component" value="Unassembled WGS sequence"/>
</dbReference>
<evidence type="ECO:0000313" key="2">
    <source>
        <dbReference type="EMBL" id="OBI40893.1"/>
    </source>
</evidence>
<gene>
    <name evidence="2" type="ORF">A5708_24780</name>
</gene>
<dbReference type="EMBL" id="LZKI01000099">
    <property type="protein sequence ID" value="OBI40893.1"/>
    <property type="molecule type" value="Genomic_DNA"/>
</dbReference>
<feature type="region of interest" description="Disordered" evidence="1">
    <location>
        <begin position="1"/>
        <end position="41"/>
    </location>
</feature>
<sequence length="220" mass="23716">MGGGDPIEHAARVQSAARQQFHDWRRSFSPNVSPEDRRDSANWFTTSDAAQALKPALDAARAHADEAQATVDAAVKGQRVDTTDVAAQLAADRFWRRTERTLDSIKDQGKLVSAARDLIANATDAELPVINEELSAYLSSRGISTAWLNSTLAQRVPGVDDLRDDAALKSKRVAVLRLNHNGLVKAFANGTPAPELVDPYSPSITPAAYTNGEPFDPSGQ</sequence>
<dbReference type="AlphaFoldDB" id="A0A1A2YTX8"/>